<dbReference type="Proteomes" id="UP000509478">
    <property type="component" value="Chromosome"/>
</dbReference>
<evidence type="ECO:0008006" key="3">
    <source>
        <dbReference type="Google" id="ProtNLM"/>
    </source>
</evidence>
<dbReference type="GeneID" id="56066513"/>
<dbReference type="AlphaFoldDB" id="A0A7D5M620"/>
<accession>A0A7D5M620</accession>
<dbReference type="RefSeq" id="WP_179371807.1">
    <property type="nucleotide sequence ID" value="NZ_CP026995.1"/>
</dbReference>
<evidence type="ECO:0000313" key="1">
    <source>
        <dbReference type="EMBL" id="QLH05747.1"/>
    </source>
</evidence>
<name>A0A7D5M620_9ARCH</name>
<organism evidence="1 2">
    <name type="scientific">Nitrosopumilus ureiphilus</name>
    <dbReference type="NCBI Taxonomy" id="1470067"/>
    <lineage>
        <taxon>Archaea</taxon>
        <taxon>Nitrososphaerota</taxon>
        <taxon>Nitrososphaeria</taxon>
        <taxon>Nitrosopumilales</taxon>
        <taxon>Nitrosopumilaceae</taxon>
        <taxon>Nitrosopumilus</taxon>
    </lineage>
</organism>
<dbReference type="SUPFAM" id="SSF143011">
    <property type="entry name" value="RelE-like"/>
    <property type="match status" value="1"/>
</dbReference>
<gene>
    <name evidence="1" type="ORF">C5F50_00595</name>
</gene>
<sequence>MWEFDRKSKFKKQYKLLGSVRQERVKKALIQLAYSDRPESLGVYKSSMEVYAYELGHDDRMIYRVDYDKHTIELIRVGEITK</sequence>
<dbReference type="InterPro" id="IPR035093">
    <property type="entry name" value="RelE/ParE_toxin_dom_sf"/>
</dbReference>
<protein>
    <recommendedName>
        <fullName evidence="3">Cytotoxic translational repressor of toxin-antitoxin stability system</fullName>
    </recommendedName>
</protein>
<dbReference type="OrthoDB" id="11238at2157"/>
<proteinExistence type="predicted"/>
<dbReference type="KEGG" id="nue:C5F50_00595"/>
<reference evidence="1 2" key="1">
    <citation type="submission" date="2018-02" db="EMBL/GenBank/DDBJ databases">
        <title>Complete genome of Nitrosopumilus ureaphilus PS0.</title>
        <authorList>
            <person name="Qin W."/>
            <person name="Zheng Y."/>
            <person name="Stahl D.A."/>
        </authorList>
    </citation>
    <scope>NUCLEOTIDE SEQUENCE [LARGE SCALE GENOMIC DNA]</scope>
    <source>
        <strain evidence="1 2">PS0</strain>
    </source>
</reference>
<keyword evidence="2" id="KW-1185">Reference proteome</keyword>
<evidence type="ECO:0000313" key="2">
    <source>
        <dbReference type="Proteomes" id="UP000509478"/>
    </source>
</evidence>
<dbReference type="EMBL" id="CP026995">
    <property type="protein sequence ID" value="QLH05747.1"/>
    <property type="molecule type" value="Genomic_DNA"/>
</dbReference>
<dbReference type="Gene3D" id="3.30.2310.20">
    <property type="entry name" value="RelE-like"/>
    <property type="match status" value="1"/>
</dbReference>